<dbReference type="SUPFAM" id="SSF63829">
    <property type="entry name" value="Calcium-dependent phosphotriesterase"/>
    <property type="match status" value="1"/>
</dbReference>
<dbReference type="Gene3D" id="2.130.10.10">
    <property type="entry name" value="YVTN repeat-like/Quinoprotein amine dehydrogenase"/>
    <property type="match status" value="2"/>
</dbReference>
<reference evidence="1 2" key="1">
    <citation type="submission" date="2017-07" db="EMBL/GenBank/DDBJ databases">
        <title>Leptospira spp. isolated from tropical soils.</title>
        <authorList>
            <person name="Thibeaux R."/>
            <person name="Iraola G."/>
            <person name="Ferres I."/>
            <person name="Bierque E."/>
            <person name="Girault D."/>
            <person name="Soupe-Gilbert M.-E."/>
            <person name="Picardeau M."/>
            <person name="Goarant C."/>
        </authorList>
    </citation>
    <scope>NUCLEOTIDE SEQUENCE [LARGE SCALE GENOMIC DNA]</scope>
    <source>
        <strain evidence="1 2">FH2-B-A1</strain>
    </source>
</reference>
<gene>
    <name evidence="1" type="ORF">CH364_15650</name>
</gene>
<dbReference type="InterPro" id="IPR051344">
    <property type="entry name" value="Vgb"/>
</dbReference>
<dbReference type="GO" id="GO:0009055">
    <property type="term" value="F:electron transfer activity"/>
    <property type="evidence" value="ECO:0007669"/>
    <property type="project" value="InterPro"/>
</dbReference>
<dbReference type="PANTHER" id="PTHR40274:SF3">
    <property type="entry name" value="VIRGINIAMYCIN B LYASE"/>
    <property type="match status" value="1"/>
</dbReference>
<dbReference type="RefSeq" id="WP_100743583.1">
    <property type="nucleotide sequence ID" value="NZ_NPDW01000002.1"/>
</dbReference>
<dbReference type="AlphaFoldDB" id="A0A2N0AH49"/>
<dbReference type="Gene3D" id="1.10.760.10">
    <property type="entry name" value="Cytochrome c-like domain"/>
    <property type="match status" value="1"/>
</dbReference>
<accession>A0A2N0AH49</accession>
<proteinExistence type="predicted"/>
<dbReference type="InterPro" id="IPR015943">
    <property type="entry name" value="WD40/YVTN_repeat-like_dom_sf"/>
</dbReference>
<evidence type="ECO:0000313" key="1">
    <source>
        <dbReference type="EMBL" id="PJZ83628.1"/>
    </source>
</evidence>
<organism evidence="1 2">
    <name type="scientific">Leptospira harrisiae</name>
    <dbReference type="NCBI Taxonomy" id="2023189"/>
    <lineage>
        <taxon>Bacteria</taxon>
        <taxon>Pseudomonadati</taxon>
        <taxon>Spirochaetota</taxon>
        <taxon>Spirochaetia</taxon>
        <taxon>Leptospirales</taxon>
        <taxon>Leptospiraceae</taxon>
        <taxon>Leptospira</taxon>
    </lineage>
</organism>
<comment type="caution">
    <text evidence="1">The sequence shown here is derived from an EMBL/GenBank/DDBJ whole genome shotgun (WGS) entry which is preliminary data.</text>
</comment>
<dbReference type="GO" id="GO:0020037">
    <property type="term" value="F:heme binding"/>
    <property type="evidence" value="ECO:0007669"/>
    <property type="project" value="InterPro"/>
</dbReference>
<keyword evidence="2" id="KW-1185">Reference proteome</keyword>
<sequence length="595" mass="68299">MKLKFKYILFFVLFTYVPLFAIEIEVKDSSGKPLDLVMVTVKAEKPQVAPRDDHGYPPEGLEFTITPEVTMFTNPNGRINVPFPYSPSVIVRLRKIGFKDQNLRAFSSGSYQSFRMEKVVDINLLVSQYPSNSWVAALDFGEDKDLRKTYLEQCGFCHQQGSFFMRRAFTADDWEEIINRMMGYGARPHGKAKKKLPTLLSNAYIDLLKHPERVQPGRSWGKELHGAVIREWPMGDSFSQMHDLLYHKKTGLVYVGDNIQDRLWEINPNTGKTVVYKVPKQPDDELGGLLPGRLRSFQKHETYVGLHSLAESPVDGHIFITPSLQKRITEFDPITKKFTDHMFEDGLYPHTVRIDDEDRVWFTLALSNQVGMFDRKSNKFKNYNLPARTKKESFSLWISGFIVKLMNWGFPMHLLPVDERVSGMPLPYGIDIAPNGNVWFTRLHADTIGVINPKDDSFQLIETPFQGPRRLRIDKDNHIWISAFPEGSIAKYTPEDGKFKLYPLPTAIDGVETPYSLNVDRPRNLVWVNGTSSDNLMAMDIKTEEWKVYPMSRKVTFTRDVEFGPDGKAYTCNGAFPSWQIEDGQPTLMEIKQSK</sequence>
<dbReference type="Proteomes" id="UP000232145">
    <property type="component" value="Unassembled WGS sequence"/>
</dbReference>
<dbReference type="OrthoDB" id="9812926at2"/>
<dbReference type="InterPro" id="IPR036909">
    <property type="entry name" value="Cyt_c-like_dom_sf"/>
</dbReference>
<dbReference type="PANTHER" id="PTHR40274">
    <property type="entry name" value="VIRGINIAMYCIN B LYASE"/>
    <property type="match status" value="1"/>
</dbReference>
<dbReference type="EMBL" id="NPDX01000005">
    <property type="protein sequence ID" value="PJZ83628.1"/>
    <property type="molecule type" value="Genomic_DNA"/>
</dbReference>
<evidence type="ECO:0000313" key="2">
    <source>
        <dbReference type="Proteomes" id="UP000232145"/>
    </source>
</evidence>
<dbReference type="GO" id="GO:0016829">
    <property type="term" value="F:lyase activity"/>
    <property type="evidence" value="ECO:0007669"/>
    <property type="project" value="UniProtKB-KW"/>
</dbReference>
<keyword evidence="1" id="KW-0456">Lyase</keyword>
<protein>
    <submittedName>
        <fullName evidence="1">Lyase</fullName>
    </submittedName>
</protein>
<name>A0A2N0AH49_9LEPT</name>